<feature type="transmembrane region" description="Helical" evidence="1">
    <location>
        <begin position="53"/>
        <end position="74"/>
    </location>
</feature>
<feature type="transmembrane region" description="Helical" evidence="1">
    <location>
        <begin position="225"/>
        <end position="248"/>
    </location>
</feature>
<keyword evidence="1" id="KW-1133">Transmembrane helix</keyword>
<proteinExistence type="predicted"/>
<name>A0A0K6S8I6_9ALVE</name>
<accession>A0A0K6S8I6</accession>
<sequence length="404" mass="43039">MSWLSHLKVALAASVAVLIIWKPTIVVLFPGLIYTSDLGSVFLHDGCVGASALTIYIFCAMEVLIAALLLKVYVVPAMFRSTGNHWDSFDGLKQRKLIGNVVKIIVRASCGVQIACLVGPYICLEKGLFADFNMKQAYARFVQERTVTTCEEAGMILSDAVAMRAWIFARDSLMSVMVWELAFIPDLPTDAWLHHVFVIFATTFAVDPQFMAGPGGKATAVIDNIAFSLVLGACLAACVEACVLMYQLNVGSPEVQARWMLGSIGVQSLLVLGLFLGFPILMLGIHWDNFKSGIGYGIIALLVFLGGVEVHMVTVKWAIVKKAREKARRLRDGTAASADLVAGAEGGESLACDEGGSLAEGGLSAQGEGGLVTPVRGVHGGSGTRVVEAAGVDARRLLSKESGK</sequence>
<feature type="transmembrane region" description="Helical" evidence="1">
    <location>
        <begin position="293"/>
        <end position="319"/>
    </location>
</feature>
<keyword evidence="1" id="KW-0472">Membrane</keyword>
<evidence type="ECO:0000256" key="1">
    <source>
        <dbReference type="SAM" id="Phobius"/>
    </source>
</evidence>
<dbReference type="AlphaFoldDB" id="A0A0K6S8I6"/>
<evidence type="ECO:0000313" key="2">
    <source>
        <dbReference type="EMBL" id="CUC09911.1"/>
    </source>
</evidence>
<dbReference type="EMBL" id="CDMZ01002020">
    <property type="protein sequence ID" value="CUC09911.1"/>
    <property type="molecule type" value="Genomic_DNA"/>
</dbReference>
<dbReference type="VEuPathDB" id="CryptoDB:Cvel_25244"/>
<feature type="transmembrane region" description="Helical" evidence="1">
    <location>
        <begin position="269"/>
        <end position="287"/>
    </location>
</feature>
<gene>
    <name evidence="2" type="ORF">Cvel_25244.t1.CR2</name>
</gene>
<keyword evidence="1" id="KW-0812">Transmembrane</keyword>
<reference evidence="2" key="1">
    <citation type="submission" date="2014-11" db="EMBL/GenBank/DDBJ databases">
        <title>Molecular phylogeny of cliff fern family Woodsiaceae with morphological implications.</title>
        <authorList>
            <person name="Shao Y.-Z."/>
            <person name="Wei R."/>
            <person name="Zhang X.-C."/>
        </authorList>
    </citation>
    <scope>NUCLEOTIDE SEQUENCE</scope>
</reference>
<feature type="transmembrane region" description="Helical" evidence="1">
    <location>
        <begin position="9"/>
        <end position="33"/>
    </location>
</feature>
<protein>
    <submittedName>
        <fullName evidence="2">Uncharacterized protein</fullName>
    </submittedName>
</protein>
<organism evidence="2">
    <name type="scientific">Chromera velia CCMP2878</name>
    <dbReference type="NCBI Taxonomy" id="1169474"/>
    <lineage>
        <taxon>Eukaryota</taxon>
        <taxon>Sar</taxon>
        <taxon>Alveolata</taxon>
        <taxon>Colpodellida</taxon>
        <taxon>Chromeraceae</taxon>
        <taxon>Chromera</taxon>
    </lineage>
</organism>